<accession>A0ABR8P0C8</accession>
<dbReference type="SUPFAM" id="SSF53335">
    <property type="entry name" value="S-adenosyl-L-methionine-dependent methyltransferases"/>
    <property type="match status" value="1"/>
</dbReference>
<proteinExistence type="predicted"/>
<dbReference type="RefSeq" id="WP_191595099.1">
    <property type="nucleotide sequence ID" value="NZ_JACYFC010000003.1"/>
</dbReference>
<keyword evidence="3" id="KW-0949">S-adenosyl-L-methionine</keyword>
<protein>
    <submittedName>
        <fullName evidence="4">Class I SAM-dependent methyltransferase</fullName>
    </submittedName>
</protein>
<sequence length="237" mass="27070">MLPNFPKPLPEDDRPVNRTVKVDDRLYQYLVDVSVRETDLLKELRRETAQYHMARMQLSPEVGQFLSLLIKLQAPKKILEIGVFTGYSTLSMAMAMSNNASLVAIEKKQMWLDIATRYLEQAGVKDRVETYCDKALPVMQTLLASINNHESDPFDFIFIDADKKNLLEYYHLSKSLLRSGGCMVIDNTLWWGNVADEAFTDKDTCIVRELNSTVHQDNNVELSLLPIGDGLTLIRKK</sequence>
<gene>
    <name evidence="4" type="ORF">IF202_11825</name>
</gene>
<name>A0ABR8P0C8_9GAMM</name>
<evidence type="ECO:0000256" key="3">
    <source>
        <dbReference type="ARBA" id="ARBA00022691"/>
    </source>
</evidence>
<dbReference type="Proteomes" id="UP000604161">
    <property type="component" value="Unassembled WGS sequence"/>
</dbReference>
<dbReference type="PROSITE" id="PS51682">
    <property type="entry name" value="SAM_OMT_I"/>
    <property type="match status" value="1"/>
</dbReference>
<dbReference type="InterPro" id="IPR002935">
    <property type="entry name" value="SAM_O-MeTrfase"/>
</dbReference>
<dbReference type="InterPro" id="IPR029063">
    <property type="entry name" value="SAM-dependent_MTases_sf"/>
</dbReference>
<dbReference type="PANTHER" id="PTHR10509:SF14">
    <property type="entry name" value="CAFFEOYL-COA O-METHYLTRANSFERASE 3-RELATED"/>
    <property type="match status" value="1"/>
</dbReference>
<keyword evidence="1 4" id="KW-0489">Methyltransferase</keyword>
<dbReference type="Gene3D" id="3.40.50.150">
    <property type="entry name" value="Vaccinia Virus protein VP39"/>
    <property type="match status" value="1"/>
</dbReference>
<dbReference type="GO" id="GO:0008168">
    <property type="term" value="F:methyltransferase activity"/>
    <property type="evidence" value="ECO:0007669"/>
    <property type="project" value="UniProtKB-KW"/>
</dbReference>
<evidence type="ECO:0000313" key="4">
    <source>
        <dbReference type="EMBL" id="MBD5771741.1"/>
    </source>
</evidence>
<keyword evidence="5" id="KW-1185">Reference proteome</keyword>
<dbReference type="EMBL" id="JACYFC010000003">
    <property type="protein sequence ID" value="MBD5771741.1"/>
    <property type="molecule type" value="Genomic_DNA"/>
</dbReference>
<reference evidence="4 5" key="1">
    <citation type="submission" date="2020-09" db="EMBL/GenBank/DDBJ databases">
        <title>Marinomonas sp. nov., isolated from the cysticercosis algae of Qingdao, China.</title>
        <authorList>
            <person name="Sun X."/>
        </authorList>
    </citation>
    <scope>NUCLEOTIDE SEQUENCE [LARGE SCALE GENOMIC DNA]</scope>
    <source>
        <strain evidence="4 5">SM2066</strain>
    </source>
</reference>
<organism evidence="4 5">
    <name type="scientific">Marinomonas colpomeniae</name>
    <dbReference type="NCBI Taxonomy" id="2774408"/>
    <lineage>
        <taxon>Bacteria</taxon>
        <taxon>Pseudomonadati</taxon>
        <taxon>Pseudomonadota</taxon>
        <taxon>Gammaproteobacteria</taxon>
        <taxon>Oceanospirillales</taxon>
        <taxon>Oceanospirillaceae</taxon>
        <taxon>Marinomonas</taxon>
    </lineage>
</organism>
<dbReference type="GO" id="GO:0032259">
    <property type="term" value="P:methylation"/>
    <property type="evidence" value="ECO:0007669"/>
    <property type="project" value="UniProtKB-KW"/>
</dbReference>
<evidence type="ECO:0000256" key="1">
    <source>
        <dbReference type="ARBA" id="ARBA00022603"/>
    </source>
</evidence>
<dbReference type="Pfam" id="PF01596">
    <property type="entry name" value="Methyltransf_3"/>
    <property type="match status" value="1"/>
</dbReference>
<keyword evidence="2" id="KW-0808">Transferase</keyword>
<evidence type="ECO:0000313" key="5">
    <source>
        <dbReference type="Proteomes" id="UP000604161"/>
    </source>
</evidence>
<dbReference type="PANTHER" id="PTHR10509">
    <property type="entry name" value="O-METHYLTRANSFERASE-RELATED"/>
    <property type="match status" value="1"/>
</dbReference>
<comment type="caution">
    <text evidence="4">The sequence shown here is derived from an EMBL/GenBank/DDBJ whole genome shotgun (WGS) entry which is preliminary data.</text>
</comment>
<dbReference type="InterPro" id="IPR050362">
    <property type="entry name" value="Cation-dep_OMT"/>
</dbReference>
<evidence type="ECO:0000256" key="2">
    <source>
        <dbReference type="ARBA" id="ARBA00022679"/>
    </source>
</evidence>